<evidence type="ECO:0008006" key="5">
    <source>
        <dbReference type="Google" id="ProtNLM"/>
    </source>
</evidence>
<dbReference type="InterPro" id="IPR057984">
    <property type="entry name" value="PATROL1_C"/>
</dbReference>
<dbReference type="AlphaFoldDB" id="A0AAQ3N571"/>
<gene>
    <name evidence="3" type="ORF">V8G54_023706</name>
</gene>
<dbReference type="PANTHER" id="PTHR31280:SF2">
    <property type="entry name" value="PROTEIN UNC-13 HOMOLOG"/>
    <property type="match status" value="1"/>
</dbReference>
<organism evidence="3 4">
    <name type="scientific">Vigna mungo</name>
    <name type="common">Black gram</name>
    <name type="synonym">Phaseolus mungo</name>
    <dbReference type="NCBI Taxonomy" id="3915"/>
    <lineage>
        <taxon>Eukaryota</taxon>
        <taxon>Viridiplantae</taxon>
        <taxon>Streptophyta</taxon>
        <taxon>Embryophyta</taxon>
        <taxon>Tracheophyta</taxon>
        <taxon>Spermatophyta</taxon>
        <taxon>Magnoliopsida</taxon>
        <taxon>eudicotyledons</taxon>
        <taxon>Gunneridae</taxon>
        <taxon>Pentapetalae</taxon>
        <taxon>rosids</taxon>
        <taxon>fabids</taxon>
        <taxon>Fabales</taxon>
        <taxon>Fabaceae</taxon>
        <taxon>Papilionoideae</taxon>
        <taxon>50 kb inversion clade</taxon>
        <taxon>NPAAA clade</taxon>
        <taxon>indigoferoid/millettioid clade</taxon>
        <taxon>Phaseoleae</taxon>
        <taxon>Vigna</taxon>
    </lineage>
</organism>
<evidence type="ECO:0000259" key="2">
    <source>
        <dbReference type="PROSITE" id="PS51259"/>
    </source>
</evidence>
<protein>
    <recommendedName>
        <fullName evidence="5">Protein unc-13 homolog</fullName>
    </recommendedName>
</protein>
<feature type="domain" description="MHD1" evidence="1">
    <location>
        <begin position="701"/>
        <end position="838"/>
    </location>
</feature>
<dbReference type="PANTHER" id="PTHR31280">
    <property type="entry name" value="PROTEIN UNC-13 HOMOLOG"/>
    <property type="match status" value="1"/>
</dbReference>
<evidence type="ECO:0000313" key="4">
    <source>
        <dbReference type="Proteomes" id="UP001374535"/>
    </source>
</evidence>
<dbReference type="Pfam" id="PF25761">
    <property type="entry name" value="TPR_PATROL1"/>
    <property type="match status" value="1"/>
</dbReference>
<dbReference type="InterPro" id="IPR008528">
    <property type="entry name" value="unc-13_homologue"/>
</dbReference>
<dbReference type="PROSITE" id="PS51258">
    <property type="entry name" value="MHD1"/>
    <property type="match status" value="1"/>
</dbReference>
<dbReference type="EMBL" id="CP144694">
    <property type="protein sequence ID" value="WVZ02900.1"/>
    <property type="molecule type" value="Genomic_DNA"/>
</dbReference>
<sequence length="1174" mass="132118">MGCRENAIELLQRYRRDRRVLLDFILSGSLIKKVVMPPGAVTLDDVDLDQVSVDYVLNCAKKSTMLELSEAIRDYHDHTGLPQMSDTGSVGEFYLVTDPESSGSPPRRPPPTVPVSAVPPVAVSIPSVFPPSPILSSVSRSESFDTTQEKELTVDDIEDFDDDDDVSVVEGVRAKRTLNDASDLAVKLPSFSTETCIKKESDIFLFALVPLHGHRHVLTGKLSLLIVLSQNSFLGFYLMSTHCISDDDLRETAYEILLACAGATGGLIVPSKEKKKDKKSSLIRKLGRSKSGSVVSQSQSAPGLVGLLETMRVQMEISESMDIRTRQGLLNALVGKMGKRMDTLLVPLELLCCISRSEFSDKKAFIRWQKRQLKVLEEGLVNHPAVGFGESGRKTNELRILLAKIEEAEFLPSSSGELQRTECLRSLREIAIPLAERPARGDLTGEICHWSDGYHLNVRLYEKLLLSVFDMLDEGKLTEEVEEILELLKSTWRVLGITETIHHTCYAWVLFRQYVITREHGVLLHALEQLNKIPLMEQRGQQERLHLKSLRSKVEGERDLSFLQSFLTPIQRWTDKQLGDYHMHFNEGSTTMEKIVAVAMITRRLLLEEPETTSQSLPISDRDQIEIYISSSIKNAFSRTVQVVERADMSNEHPLALLAEELKKLLKRESVTFLPVLSQRHPQATVVSGSLVHKLYGLRLKPFLDGAEHLTEDVISVFPAAESLEQFIMALIASIETKSGTLVLRWVNSQLGRILGWVERVFQQEHWDPISPQQRHAGSIVEVYRIVEEVAEEAANQWPMGGVTVDQFFGLKVPMRFTELNSLFRGIDNALQVYANNVVNDLASKEDLIPPVPILTRYKKEAGIKAFVKKELFDTRVPEPDELKPSQISVLTTPTLCVQLNTLYVSSSKPDYTCIIFTLVSVVYAINHLNKLEDNIWERWTSKRSHEKLIKKSLDEKSKSFSQKDTFEGSRKIINAAMDRICEYTGTKIVFCDLRVQFMDNLYKPSVSGYRLDALIDPLDMELSQLCDIVVEPLRDRIVTSLLQASLDGLLRVILDGGPSRVFFPSDAKLLEEDLETLKVDYLTPEFFISGGDGLPRGVVENQVARVRHVIKLHGYETRELIDDLKSASGMEMQGGKSKLGTDSKTLLRILCHRSDSEASQFLKKQYKIPSSSV</sequence>
<keyword evidence="4" id="KW-1185">Reference proteome</keyword>
<dbReference type="InterPro" id="IPR014772">
    <property type="entry name" value="Munc13_dom-2"/>
</dbReference>
<accession>A0AAQ3N571</accession>
<proteinExistence type="predicted"/>
<dbReference type="Proteomes" id="UP001374535">
    <property type="component" value="Chromosome 7"/>
</dbReference>
<evidence type="ECO:0000259" key="1">
    <source>
        <dbReference type="PROSITE" id="PS51258"/>
    </source>
</evidence>
<feature type="domain" description="MHD2" evidence="2">
    <location>
        <begin position="1009"/>
        <end position="1125"/>
    </location>
</feature>
<evidence type="ECO:0000313" key="3">
    <source>
        <dbReference type="EMBL" id="WVZ02900.1"/>
    </source>
</evidence>
<name>A0AAQ3N571_VIGMU</name>
<reference evidence="3 4" key="1">
    <citation type="journal article" date="2023" name="Life. Sci Alliance">
        <title>Evolutionary insights into 3D genome organization and epigenetic landscape of Vigna mungo.</title>
        <authorList>
            <person name="Junaid A."/>
            <person name="Singh B."/>
            <person name="Bhatia S."/>
        </authorList>
    </citation>
    <scope>NUCLEOTIDE SEQUENCE [LARGE SCALE GENOMIC DNA]</scope>
    <source>
        <strain evidence="3">Urdbean</strain>
    </source>
</reference>
<dbReference type="PROSITE" id="PS51259">
    <property type="entry name" value="MHD2"/>
    <property type="match status" value="1"/>
</dbReference>
<dbReference type="InterPro" id="IPR014770">
    <property type="entry name" value="Munc13_1"/>
</dbReference>